<keyword evidence="3" id="KW-0479">Metal-binding</keyword>
<reference evidence="8" key="2">
    <citation type="submission" date="2021-04" db="EMBL/GenBank/DDBJ databases">
        <authorList>
            <person name="Gilroy R."/>
        </authorList>
    </citation>
    <scope>NUCLEOTIDE SEQUENCE</scope>
    <source>
        <strain evidence="8">Gambia16-554</strain>
    </source>
</reference>
<dbReference type="GO" id="GO:0046872">
    <property type="term" value="F:metal ion binding"/>
    <property type="evidence" value="ECO:0007669"/>
    <property type="project" value="UniProtKB-KW"/>
</dbReference>
<evidence type="ECO:0000256" key="1">
    <source>
        <dbReference type="ARBA" id="ARBA00022448"/>
    </source>
</evidence>
<name>A0A9D2GQK7_9BACT</name>
<keyword evidence="4" id="KW-0249">Electron transport</keyword>
<keyword evidence="5" id="KW-0408">Iron</keyword>
<comment type="caution">
    <text evidence="8">The sequence shown here is derived from an EMBL/GenBank/DDBJ whole genome shotgun (WGS) entry which is preliminary data.</text>
</comment>
<gene>
    <name evidence="8" type="ORF">IAC04_03005</name>
</gene>
<dbReference type="CDD" id="cd10549">
    <property type="entry name" value="MtMvhB_like"/>
    <property type="match status" value="1"/>
</dbReference>
<evidence type="ECO:0000256" key="2">
    <source>
        <dbReference type="ARBA" id="ARBA00022485"/>
    </source>
</evidence>
<evidence type="ECO:0000256" key="4">
    <source>
        <dbReference type="ARBA" id="ARBA00022982"/>
    </source>
</evidence>
<dbReference type="Gene3D" id="3.30.70.20">
    <property type="match status" value="2"/>
</dbReference>
<evidence type="ECO:0000259" key="7">
    <source>
        <dbReference type="PROSITE" id="PS51379"/>
    </source>
</evidence>
<dbReference type="InterPro" id="IPR050294">
    <property type="entry name" value="RnfB_subfamily"/>
</dbReference>
<evidence type="ECO:0000256" key="5">
    <source>
        <dbReference type="ARBA" id="ARBA00023004"/>
    </source>
</evidence>
<dbReference type="Proteomes" id="UP000824115">
    <property type="component" value="Unassembled WGS sequence"/>
</dbReference>
<feature type="domain" description="4Fe-4S ferredoxin-type" evidence="7">
    <location>
        <begin position="145"/>
        <end position="174"/>
    </location>
</feature>
<dbReference type="EMBL" id="DXAW01000058">
    <property type="protein sequence ID" value="HIZ85439.1"/>
    <property type="molecule type" value="Genomic_DNA"/>
</dbReference>
<dbReference type="NCBIfam" id="TIGR04105">
    <property type="entry name" value="FeFe_hydrog_B1"/>
    <property type="match status" value="1"/>
</dbReference>
<dbReference type="SUPFAM" id="SSF53920">
    <property type="entry name" value="Fe-only hydrogenase"/>
    <property type="match status" value="1"/>
</dbReference>
<dbReference type="Gene3D" id="3.40.950.10">
    <property type="entry name" value="Fe-only Hydrogenase (Larger Subunit), Chain L, domain 3"/>
    <property type="match status" value="1"/>
</dbReference>
<reference evidence="8" key="1">
    <citation type="journal article" date="2021" name="PeerJ">
        <title>Extensive microbial diversity within the chicken gut microbiome revealed by metagenomics and culture.</title>
        <authorList>
            <person name="Gilroy R."/>
            <person name="Ravi A."/>
            <person name="Getino M."/>
            <person name="Pursley I."/>
            <person name="Horton D.L."/>
            <person name="Alikhan N.F."/>
            <person name="Baker D."/>
            <person name="Gharbi K."/>
            <person name="Hall N."/>
            <person name="Watson M."/>
            <person name="Adriaenssens E.M."/>
            <person name="Foster-Nyarko E."/>
            <person name="Jarju S."/>
            <person name="Secka A."/>
            <person name="Antonio M."/>
            <person name="Oren A."/>
            <person name="Chaudhuri R.R."/>
            <person name="La Ragione R."/>
            <person name="Hildebrand F."/>
            <person name="Pallen M.J."/>
        </authorList>
    </citation>
    <scope>NUCLEOTIDE SEQUENCE</scope>
    <source>
        <strain evidence="8">Gambia16-554</strain>
    </source>
</reference>
<protein>
    <submittedName>
        <fullName evidence="8">Monomeric [FeFe] hydrogenase</fullName>
    </submittedName>
</protein>
<dbReference type="InterPro" id="IPR017900">
    <property type="entry name" value="4Fe4S_Fe_S_CS"/>
</dbReference>
<keyword evidence="1" id="KW-0813">Transport</keyword>
<dbReference type="InterPro" id="IPR017896">
    <property type="entry name" value="4Fe4S_Fe-S-bd"/>
</dbReference>
<dbReference type="InterPro" id="IPR009016">
    <property type="entry name" value="Fe_hydrogenase"/>
</dbReference>
<accession>A0A9D2GQK7</accession>
<keyword evidence="6" id="KW-0411">Iron-sulfur</keyword>
<dbReference type="Pfam" id="PF00037">
    <property type="entry name" value="Fer4"/>
    <property type="match status" value="1"/>
</dbReference>
<dbReference type="PROSITE" id="PS00198">
    <property type="entry name" value="4FE4S_FER_1"/>
    <property type="match status" value="2"/>
</dbReference>
<evidence type="ECO:0000313" key="8">
    <source>
        <dbReference type="EMBL" id="HIZ85439.1"/>
    </source>
</evidence>
<organism evidence="8 9">
    <name type="scientific">Candidatus Coprenecus stercoravium</name>
    <dbReference type="NCBI Taxonomy" id="2840735"/>
    <lineage>
        <taxon>Bacteria</taxon>
        <taxon>Pseudomonadati</taxon>
        <taxon>Bacteroidota</taxon>
        <taxon>Bacteroidia</taxon>
        <taxon>Bacteroidales</taxon>
        <taxon>Rikenellaceae</taxon>
        <taxon>Rikenellaceae incertae sedis</taxon>
        <taxon>Candidatus Coprenecus</taxon>
    </lineage>
</organism>
<evidence type="ECO:0000313" key="9">
    <source>
        <dbReference type="Proteomes" id="UP000824115"/>
    </source>
</evidence>
<dbReference type="PANTHER" id="PTHR42859">
    <property type="entry name" value="OXIDOREDUCTASE"/>
    <property type="match status" value="1"/>
</dbReference>
<dbReference type="InterPro" id="IPR027631">
    <property type="entry name" value="Mono_FeFe_hydrog"/>
</dbReference>
<sequence>MAFTNNVMIVRHKLLAMMVNKWKEDRLCQDIDRLPIQLSPRNSEVLGRCCIHKERAVWKYKMFPLLGYDMSDEKDELTPLSDYARKAINGEREQKDNIMCVIDEACSSCVKTNYEITNLCRGCVARNCSMNCPKGAISHDKKRHGQAVIDHDLCINCGKCYQSCPYHAIVYVPVPCEEACPVKAISKDQYGVEHIDESKCIYCGKCLNACPFGAIFEISQVFDVLNNIWDGKPVVAMVAPSILGQFNTTKEKLYGAIKAIGFSAVVEVAEGAMMTVSNEAVELKEKLGEGQPFMTTSCCPSYIQLVRKHIPEMAPFVSASGSPMYYTAQIVKEKYPDAKQVFIGPCIAKRKEAKENPNVDYVMTFEELGSVLSGYEIDFDKVEPYKVEYLSVKEAHAFGQSGGVAGAVQAFLGENVNFLKVAGMDKKNIALLKTYAKTKKAPAQFLEMMVCPDGCISGPCTYNDAVTGKKQYNTELNTIDDTYASRRAADKAE</sequence>
<feature type="domain" description="4Fe-4S ferredoxin-type" evidence="7">
    <location>
        <begin position="191"/>
        <end position="221"/>
    </location>
</feature>
<dbReference type="SUPFAM" id="SSF54862">
    <property type="entry name" value="4Fe-4S ferredoxins"/>
    <property type="match status" value="1"/>
</dbReference>
<dbReference type="Pfam" id="PF12838">
    <property type="entry name" value="Fer4_7"/>
    <property type="match status" value="1"/>
</dbReference>
<dbReference type="InterPro" id="IPR004108">
    <property type="entry name" value="Fe_hydrogenase_lsu_C"/>
</dbReference>
<proteinExistence type="predicted"/>
<evidence type="ECO:0000256" key="6">
    <source>
        <dbReference type="ARBA" id="ARBA00023014"/>
    </source>
</evidence>
<keyword evidence="2" id="KW-0004">4Fe-4S</keyword>
<dbReference type="PANTHER" id="PTHR42859:SF10">
    <property type="entry name" value="DIMETHYLSULFOXIDE REDUCTASE CHAIN B"/>
    <property type="match status" value="1"/>
</dbReference>
<evidence type="ECO:0000256" key="3">
    <source>
        <dbReference type="ARBA" id="ARBA00022723"/>
    </source>
</evidence>
<dbReference type="Pfam" id="PF02906">
    <property type="entry name" value="Fe_hyd_lg_C"/>
    <property type="match status" value="1"/>
</dbReference>
<feature type="domain" description="4Fe-4S ferredoxin-type" evidence="7">
    <location>
        <begin position="110"/>
        <end position="142"/>
    </location>
</feature>
<dbReference type="PROSITE" id="PS51379">
    <property type="entry name" value="4FE4S_FER_2"/>
    <property type="match status" value="3"/>
</dbReference>
<dbReference type="GO" id="GO:0051539">
    <property type="term" value="F:4 iron, 4 sulfur cluster binding"/>
    <property type="evidence" value="ECO:0007669"/>
    <property type="project" value="UniProtKB-KW"/>
</dbReference>
<dbReference type="AlphaFoldDB" id="A0A9D2GQK7"/>